<dbReference type="AlphaFoldDB" id="A0A2T6FVA0"/>
<reference evidence="1 2" key="1">
    <citation type="submission" date="2018-03" db="EMBL/GenBank/DDBJ databases">
        <title>Genome sequence of Paenibacillus elgii strain AC13 an antimicrobial compound producing bacteria.</title>
        <authorList>
            <person name="Kurokawa A.S."/>
            <person name="Araujo J.F."/>
            <person name="Costa R.A."/>
            <person name="Ortega D.B."/>
            <person name="Pires A.S."/>
            <person name="Pappas G.J.Jr."/>
            <person name="Franco O.L."/>
            <person name="Barreto C."/>
            <person name="Magalhaes B.S."/>
            <person name="Kruger R.H."/>
        </authorList>
    </citation>
    <scope>NUCLEOTIDE SEQUENCE [LARGE SCALE GENOMIC DNA]</scope>
    <source>
        <strain evidence="1 2">AC13</strain>
    </source>
</reference>
<dbReference type="EMBL" id="PYHP01000078">
    <property type="protein sequence ID" value="PUA35785.1"/>
    <property type="molecule type" value="Genomic_DNA"/>
</dbReference>
<proteinExistence type="predicted"/>
<gene>
    <name evidence="1" type="ORF">C8Z91_29435</name>
</gene>
<dbReference type="Proteomes" id="UP000244184">
    <property type="component" value="Unassembled WGS sequence"/>
</dbReference>
<sequence>MEEKIKPVLLWVCPHLVLRYEEVPLFIEAGAEVIPGFGDRNLLAFDRNYDDESNELYPNWRSYCSLPTHIVEKIRRIRIDTPTEEEAVFMNKWVDAIYIASFPDLVSKVLKWYKGIVVFRVFGGLKSYAEICQIEDVDLGAFEQTKDRYIWSPILKSLSSIEDVRLVQNETYIPAFVSRERLPFKWMGEDSDRIISTAIPYIHQSELLYSIFRMFADAFVGIDFVVLGKNDKSAKYCEHPSILGNVDFNTLWSRLCRSRLFCYGGFMTPYHLHFTPLEAITIGVPTLFLMQSGLTQEALEYGLRDDELRNLGMCDDLKEMRSRAEQLIDHLDQLNELQQMQHERLLPVFSRNRALENARSLISKILEHAILRRKDYFSLPIIPSLYSDPEFTHNLINYFKLPAVAGEYRIWDARQWEGLTGTTEWVREYNVYARLGRHGVDLPGLLVNDRLDRLEPGKYEVVVRVKTDKISSEPDTYFQLGAFLPDYTNFTTFPLHQPDNMGLIVVQNIFTVPNLPASAIIYMQISWMGRQSISILRIRLRKLSDESLPLPSSSLTFRWRKSFSFLENDLFRYFRWCGTEGVLEIENHSSVTKTIEVCFGIEAALPEASTWSVSSELWCESISIHGKETVIRRIIAVAPGTHIFKMHCDGNELPVPKGTRSLVYRINNFKYEEIPC</sequence>
<dbReference type="RefSeq" id="WP_108534399.1">
    <property type="nucleotide sequence ID" value="NZ_PYHP01000078.1"/>
</dbReference>
<name>A0A2T6FVA0_9BACL</name>
<comment type="caution">
    <text evidence="1">The sequence shown here is derived from an EMBL/GenBank/DDBJ whole genome shotgun (WGS) entry which is preliminary data.</text>
</comment>
<evidence type="ECO:0000313" key="1">
    <source>
        <dbReference type="EMBL" id="PUA35785.1"/>
    </source>
</evidence>
<protein>
    <submittedName>
        <fullName evidence="1">Uncharacterized protein</fullName>
    </submittedName>
</protein>
<accession>A0A2T6FVA0</accession>
<evidence type="ECO:0000313" key="2">
    <source>
        <dbReference type="Proteomes" id="UP000244184"/>
    </source>
</evidence>
<organism evidence="1 2">
    <name type="scientific">Paenibacillus elgii</name>
    <dbReference type="NCBI Taxonomy" id="189691"/>
    <lineage>
        <taxon>Bacteria</taxon>
        <taxon>Bacillati</taxon>
        <taxon>Bacillota</taxon>
        <taxon>Bacilli</taxon>
        <taxon>Bacillales</taxon>
        <taxon>Paenibacillaceae</taxon>
        <taxon>Paenibacillus</taxon>
    </lineage>
</organism>